<evidence type="ECO:0000313" key="13">
    <source>
        <dbReference type="EMBL" id="VFJ43486.1"/>
    </source>
</evidence>
<dbReference type="NCBIfam" id="TIGR01141">
    <property type="entry name" value="hisC"/>
    <property type="match status" value="1"/>
</dbReference>
<evidence type="ECO:0000256" key="11">
    <source>
        <dbReference type="HAMAP-Rule" id="MF_01023"/>
    </source>
</evidence>
<dbReference type="SUPFAM" id="SSF53383">
    <property type="entry name" value="PLP-dependent transferases"/>
    <property type="match status" value="1"/>
</dbReference>
<evidence type="ECO:0000256" key="7">
    <source>
        <dbReference type="ARBA" id="ARBA00022679"/>
    </source>
</evidence>
<gene>
    <name evidence="11" type="primary">hisC</name>
    <name evidence="13" type="ORF">BECKFW1821A_GA0114235_100437</name>
</gene>
<dbReference type="Pfam" id="PF00155">
    <property type="entry name" value="Aminotran_1_2"/>
    <property type="match status" value="1"/>
</dbReference>
<dbReference type="EC" id="2.6.1.9" evidence="11"/>
<dbReference type="InterPro" id="IPR015421">
    <property type="entry name" value="PyrdxlP-dep_Trfase_major"/>
</dbReference>
<dbReference type="PANTHER" id="PTHR42885">
    <property type="entry name" value="HISTIDINOL-PHOSPHATE AMINOTRANSFERASE-RELATED"/>
    <property type="match status" value="1"/>
</dbReference>
<evidence type="ECO:0000256" key="4">
    <source>
        <dbReference type="ARBA" id="ARBA00011738"/>
    </source>
</evidence>
<evidence type="ECO:0000256" key="2">
    <source>
        <dbReference type="ARBA" id="ARBA00005011"/>
    </source>
</evidence>
<comment type="subunit">
    <text evidence="4 11">Homodimer.</text>
</comment>
<dbReference type="GO" id="GO:0030170">
    <property type="term" value="F:pyridoxal phosphate binding"/>
    <property type="evidence" value="ECO:0007669"/>
    <property type="project" value="InterPro"/>
</dbReference>
<keyword evidence="9 11" id="KW-0368">Histidine biosynthesis</keyword>
<dbReference type="Gene3D" id="3.90.1150.10">
    <property type="entry name" value="Aspartate Aminotransferase, domain 1"/>
    <property type="match status" value="1"/>
</dbReference>
<name>A0A450RWC1_9GAMM</name>
<protein>
    <recommendedName>
        <fullName evidence="11">Histidinol-phosphate aminotransferase</fullName>
        <ecNumber evidence="11">2.6.1.9</ecNumber>
    </recommendedName>
    <alternativeName>
        <fullName evidence="11">Imidazole acetol-phosphate transaminase</fullName>
    </alternativeName>
</protein>
<evidence type="ECO:0000256" key="9">
    <source>
        <dbReference type="ARBA" id="ARBA00023102"/>
    </source>
</evidence>
<comment type="cofactor">
    <cofactor evidence="1 11">
        <name>pyridoxal 5'-phosphate</name>
        <dbReference type="ChEBI" id="CHEBI:597326"/>
    </cofactor>
</comment>
<dbReference type="InterPro" id="IPR004839">
    <property type="entry name" value="Aminotransferase_I/II_large"/>
</dbReference>
<dbReference type="CDD" id="cd00609">
    <property type="entry name" value="AAT_like"/>
    <property type="match status" value="1"/>
</dbReference>
<keyword evidence="6 11" id="KW-0028">Amino-acid biosynthesis</keyword>
<dbReference type="UniPathway" id="UPA00031">
    <property type="reaction ID" value="UER00012"/>
</dbReference>
<evidence type="ECO:0000256" key="10">
    <source>
        <dbReference type="ARBA" id="ARBA00047481"/>
    </source>
</evidence>
<evidence type="ECO:0000256" key="1">
    <source>
        <dbReference type="ARBA" id="ARBA00001933"/>
    </source>
</evidence>
<evidence type="ECO:0000256" key="5">
    <source>
        <dbReference type="ARBA" id="ARBA00022576"/>
    </source>
</evidence>
<feature type="domain" description="Aminotransferase class I/classII large" evidence="12">
    <location>
        <begin position="33"/>
        <end position="359"/>
    </location>
</feature>
<dbReference type="PANTHER" id="PTHR42885:SF2">
    <property type="entry name" value="HISTIDINOL-PHOSPHATE AMINOTRANSFERASE"/>
    <property type="match status" value="1"/>
</dbReference>
<comment type="similarity">
    <text evidence="3 11">Belongs to the class-II pyridoxal-phosphate-dependent aminotransferase family. Histidinol-phosphate aminotransferase subfamily.</text>
</comment>
<dbReference type="AlphaFoldDB" id="A0A450RWC1"/>
<evidence type="ECO:0000256" key="3">
    <source>
        <dbReference type="ARBA" id="ARBA00007970"/>
    </source>
</evidence>
<sequence length="365" mass="40881">MSFTVSPTTLIDKWVRPEIRALSGYHVPNASGLIKLDAMENPYRWPEDLSRTWLKQLAKTPINRYPDPSPQSLGELLRETMQIPTDMEILLGNGSDELIQLVALMLGGAGRCVLAPEPTFVMYRLIALALGLEFIGIPLRGHDFTLDRAAMLEAMERHQPALVFLSYPNNPTGGLFGDQDLSAILAAAPGLVVIDEAYTSFAQTTKMDWLPDYPNLIILQTLSKLGFAGLRFGFAVGHPAWIREMDKVRLPYNINVLTQASVALVLRNIHIFRDQVSWIRRDREKLLHGLAGMEGITAWPSHANFVLFRTETKSANEIHARLRDSRILVKNLDGSHPLLKDCLRVTVGKPDENRVFLETLQTLLA</sequence>
<evidence type="ECO:0000256" key="6">
    <source>
        <dbReference type="ARBA" id="ARBA00022605"/>
    </source>
</evidence>
<dbReference type="EMBL" id="CAADEW010000004">
    <property type="protein sequence ID" value="VFJ43486.1"/>
    <property type="molecule type" value="Genomic_DNA"/>
</dbReference>
<evidence type="ECO:0000256" key="8">
    <source>
        <dbReference type="ARBA" id="ARBA00022898"/>
    </source>
</evidence>
<dbReference type="GO" id="GO:0000105">
    <property type="term" value="P:L-histidine biosynthetic process"/>
    <property type="evidence" value="ECO:0007669"/>
    <property type="project" value="UniProtKB-UniRule"/>
</dbReference>
<dbReference type="InterPro" id="IPR005861">
    <property type="entry name" value="HisP_aminotrans"/>
</dbReference>
<feature type="modified residue" description="N6-(pyridoxal phosphate)lysine" evidence="11">
    <location>
        <position position="224"/>
    </location>
</feature>
<keyword evidence="8 11" id="KW-0663">Pyridoxal phosphate</keyword>
<proteinExistence type="inferred from homology"/>
<dbReference type="InterPro" id="IPR015422">
    <property type="entry name" value="PyrdxlP-dep_Trfase_small"/>
</dbReference>
<comment type="catalytic activity">
    <reaction evidence="10 11">
        <text>L-histidinol phosphate + 2-oxoglutarate = 3-(imidazol-4-yl)-2-oxopropyl phosphate + L-glutamate</text>
        <dbReference type="Rhea" id="RHEA:23744"/>
        <dbReference type="ChEBI" id="CHEBI:16810"/>
        <dbReference type="ChEBI" id="CHEBI:29985"/>
        <dbReference type="ChEBI" id="CHEBI:57766"/>
        <dbReference type="ChEBI" id="CHEBI:57980"/>
        <dbReference type="EC" id="2.6.1.9"/>
    </reaction>
</comment>
<keyword evidence="7 11" id="KW-0808">Transferase</keyword>
<dbReference type="InterPro" id="IPR015424">
    <property type="entry name" value="PyrdxlP-dep_Trfase"/>
</dbReference>
<organism evidence="13">
    <name type="scientific">Candidatus Kentrum sp. FW</name>
    <dbReference type="NCBI Taxonomy" id="2126338"/>
    <lineage>
        <taxon>Bacteria</taxon>
        <taxon>Pseudomonadati</taxon>
        <taxon>Pseudomonadota</taxon>
        <taxon>Gammaproteobacteria</taxon>
        <taxon>Candidatus Kentrum</taxon>
    </lineage>
</organism>
<comment type="pathway">
    <text evidence="2 11">Amino-acid biosynthesis; L-histidine biosynthesis; L-histidine from 5-phospho-alpha-D-ribose 1-diphosphate: step 7/9.</text>
</comment>
<dbReference type="HAMAP" id="MF_01023">
    <property type="entry name" value="HisC_aminotrans_2"/>
    <property type="match status" value="1"/>
</dbReference>
<accession>A0A450RWC1</accession>
<evidence type="ECO:0000259" key="12">
    <source>
        <dbReference type="Pfam" id="PF00155"/>
    </source>
</evidence>
<reference evidence="13" key="1">
    <citation type="submission" date="2019-02" db="EMBL/GenBank/DDBJ databases">
        <authorList>
            <person name="Gruber-Vodicka R. H."/>
            <person name="Seah K. B. B."/>
        </authorList>
    </citation>
    <scope>NUCLEOTIDE SEQUENCE</scope>
    <source>
        <strain evidence="13">BECK_BZ15</strain>
    </source>
</reference>
<dbReference type="Gene3D" id="3.40.640.10">
    <property type="entry name" value="Type I PLP-dependent aspartate aminotransferase-like (Major domain)"/>
    <property type="match status" value="1"/>
</dbReference>
<dbReference type="GO" id="GO:0004400">
    <property type="term" value="F:histidinol-phosphate transaminase activity"/>
    <property type="evidence" value="ECO:0007669"/>
    <property type="project" value="UniProtKB-UniRule"/>
</dbReference>
<keyword evidence="5 11" id="KW-0032">Aminotransferase</keyword>